<keyword evidence="4" id="KW-1003">Cell membrane</keyword>
<evidence type="ECO:0000256" key="5">
    <source>
        <dbReference type="ARBA" id="ARBA00022692"/>
    </source>
</evidence>
<evidence type="ECO:0000256" key="4">
    <source>
        <dbReference type="ARBA" id="ARBA00022475"/>
    </source>
</evidence>
<comment type="pathway">
    <text evidence="2">Cell wall biogenesis; lipoteichoic acid biosynthesis.</text>
</comment>
<dbReference type="InterPro" id="IPR050448">
    <property type="entry name" value="OpgB/LTA_synthase_biosynth"/>
</dbReference>
<dbReference type="Gene3D" id="3.30.1120.170">
    <property type="match status" value="1"/>
</dbReference>
<dbReference type="PIRSF" id="PIRSF005091">
    <property type="entry name" value="Mmb_sulf_HI1246"/>
    <property type="match status" value="1"/>
</dbReference>
<feature type="domain" description="Sulfatase N-terminal" evidence="12">
    <location>
        <begin position="259"/>
        <end position="546"/>
    </location>
</feature>
<evidence type="ECO:0000313" key="14">
    <source>
        <dbReference type="Proteomes" id="UP000460287"/>
    </source>
</evidence>
<dbReference type="Proteomes" id="UP000460287">
    <property type="component" value="Unassembled WGS sequence"/>
</dbReference>
<feature type="active site" evidence="8">
    <location>
        <position position="309"/>
    </location>
</feature>
<feature type="transmembrane region" description="Helical" evidence="11">
    <location>
        <begin position="111"/>
        <end position="136"/>
    </location>
</feature>
<evidence type="ECO:0000256" key="9">
    <source>
        <dbReference type="PIRSR" id="PIRSR005091-2"/>
    </source>
</evidence>
<keyword evidence="9" id="KW-0464">Manganese</keyword>
<comment type="caution">
    <text evidence="13">The sequence shown here is derived from an EMBL/GenBank/DDBJ whole genome shotgun (WGS) entry which is preliminary data.</text>
</comment>
<feature type="transmembrane region" description="Helical" evidence="11">
    <location>
        <begin position="12"/>
        <end position="32"/>
    </location>
</feature>
<feature type="binding site" evidence="9">
    <location>
        <position position="424"/>
    </location>
    <ligand>
        <name>substrate</name>
    </ligand>
</feature>
<feature type="binding site" evidence="10">
    <location>
        <position position="484"/>
    </location>
    <ligand>
        <name>Mn(2+)</name>
        <dbReference type="ChEBI" id="CHEBI:29035"/>
    </ligand>
</feature>
<proteinExistence type="inferred from homology"/>
<dbReference type="AlphaFoldDB" id="A0A7X2T129"/>
<dbReference type="Gene3D" id="3.40.720.10">
    <property type="entry name" value="Alkaline Phosphatase, subunit A"/>
    <property type="match status" value="1"/>
</dbReference>
<keyword evidence="5 11" id="KW-0812">Transmembrane</keyword>
<name>A0A7X2T129_9CLOT</name>
<gene>
    <name evidence="13" type="ORF">FYJ33_07350</name>
</gene>
<evidence type="ECO:0000256" key="11">
    <source>
        <dbReference type="SAM" id="Phobius"/>
    </source>
</evidence>
<dbReference type="PANTHER" id="PTHR47371">
    <property type="entry name" value="LIPOTEICHOIC ACID SYNTHASE"/>
    <property type="match status" value="1"/>
</dbReference>
<organism evidence="13 14">
    <name type="scientific">Inconstantimicrobium porci</name>
    <dbReference type="NCBI Taxonomy" id="2652291"/>
    <lineage>
        <taxon>Bacteria</taxon>
        <taxon>Bacillati</taxon>
        <taxon>Bacillota</taxon>
        <taxon>Clostridia</taxon>
        <taxon>Eubacteriales</taxon>
        <taxon>Clostridiaceae</taxon>
        <taxon>Inconstantimicrobium</taxon>
    </lineage>
</organism>
<keyword evidence="7 11" id="KW-0472">Membrane</keyword>
<evidence type="ECO:0000256" key="2">
    <source>
        <dbReference type="ARBA" id="ARBA00004936"/>
    </source>
</evidence>
<keyword evidence="6 11" id="KW-1133">Transmembrane helix</keyword>
<dbReference type="InterPro" id="IPR017850">
    <property type="entry name" value="Alkaline_phosphatase_core_sf"/>
</dbReference>
<dbReference type="Pfam" id="PF00884">
    <property type="entry name" value="Sulfatase"/>
    <property type="match status" value="1"/>
</dbReference>
<feature type="transmembrane region" description="Helical" evidence="11">
    <location>
        <begin position="156"/>
        <end position="176"/>
    </location>
</feature>
<keyword evidence="14" id="KW-1185">Reference proteome</keyword>
<feature type="transmembrane region" description="Helical" evidence="11">
    <location>
        <begin position="44"/>
        <end position="63"/>
    </location>
</feature>
<dbReference type="EMBL" id="VULX01000008">
    <property type="protein sequence ID" value="MSR91231.1"/>
    <property type="molecule type" value="Genomic_DNA"/>
</dbReference>
<evidence type="ECO:0000256" key="7">
    <source>
        <dbReference type="ARBA" id="ARBA00023136"/>
    </source>
</evidence>
<protein>
    <submittedName>
        <fullName evidence="13">LTA synthase family protein</fullName>
    </submittedName>
</protein>
<dbReference type="PANTHER" id="PTHR47371:SF3">
    <property type="entry name" value="PHOSPHOGLYCEROL TRANSFERASE I"/>
    <property type="match status" value="1"/>
</dbReference>
<dbReference type="InterPro" id="IPR000917">
    <property type="entry name" value="Sulfatase_N"/>
</dbReference>
<evidence type="ECO:0000313" key="13">
    <source>
        <dbReference type="EMBL" id="MSR91231.1"/>
    </source>
</evidence>
<dbReference type="RefSeq" id="WP_154531108.1">
    <property type="nucleotide sequence ID" value="NZ_VULX01000008.1"/>
</dbReference>
<dbReference type="InterPro" id="IPR012160">
    <property type="entry name" value="LtaS-like"/>
</dbReference>
<keyword evidence="9" id="KW-0479">Metal-binding</keyword>
<comment type="subcellular location">
    <subcellularLocation>
        <location evidence="1">Cell membrane</location>
        <topology evidence="1">Multi-pass membrane protein</topology>
    </subcellularLocation>
</comment>
<evidence type="ECO:0000256" key="10">
    <source>
        <dbReference type="PIRSR" id="PIRSR005091-3"/>
    </source>
</evidence>
<dbReference type="GO" id="GO:0005886">
    <property type="term" value="C:plasma membrane"/>
    <property type="evidence" value="ECO:0007669"/>
    <property type="project" value="UniProtKB-SubCell"/>
</dbReference>
<feature type="transmembrane region" description="Helical" evidence="11">
    <location>
        <begin position="70"/>
        <end position="91"/>
    </location>
</feature>
<evidence type="ECO:0000256" key="8">
    <source>
        <dbReference type="PIRSR" id="PIRSR005091-1"/>
    </source>
</evidence>
<evidence type="ECO:0000256" key="3">
    <source>
        <dbReference type="ARBA" id="ARBA00009983"/>
    </source>
</evidence>
<accession>A0A7X2T129</accession>
<dbReference type="SUPFAM" id="SSF53649">
    <property type="entry name" value="Alkaline phosphatase-like"/>
    <property type="match status" value="1"/>
</dbReference>
<comment type="similarity">
    <text evidence="3">Belongs to the LTA synthase family.</text>
</comment>
<evidence type="ECO:0000256" key="6">
    <source>
        <dbReference type="ARBA" id="ARBA00022989"/>
    </source>
</evidence>
<dbReference type="CDD" id="cd16015">
    <property type="entry name" value="LTA_synthase"/>
    <property type="match status" value="1"/>
</dbReference>
<sequence length="605" mass="69651">MKNRIKMNIACLWLIFFVAFLKNMLFIGLMYSSNADSVRGISNWFVIMVQLFIIALIFAPALFFRNKGKILYCIIIDTIFSILLILDIWYYRASWTLYSFKYLFFDGMFNVFNRSLINPCPVDLLFIIDLPVIYFILYKKLKNGSFKDNENTGRPVVIRIIEGVTAIALIIVFFVVTQYEVEVKQVGNGKYNLADTYWSPHAEIKEMGPLGFHFLEARKTMSKVSRKQNKTEIAKAEQWIKDNDENLPDNKYFGMFKGKNVIFLQLESYEAFVLNQKVNGQEITPTLNKLMKNSINFTNIYEQNNGGNSIDCDIMVNASMYTLGQSITGLTNEEVVFKGALPRILGKYGYTTAATKAEKGLDWNWGELHKNAFGVQNLWDEKTYKIDELVGFGLSDKSVFNQFRQKIKTLKQPFSAFTVTLTTHGPFDLNEELKELNLSKKLDENLLGKYFQAIHYSDKQLGKFVENLDKDGLLDNTVIVMYGDHGGVHKYYNDKIQDCGLEGDWWKPYDHKIPFMIYSKGFEGVNIDSYGGQTDFYPTIAYLLGIDKSEYQNYIMGRNLLNTKRTATIIKNNEIIGTPSSEAEKNHLLNAYDVGRIIIENNMFK</sequence>
<reference evidence="13 14" key="1">
    <citation type="submission" date="2019-08" db="EMBL/GenBank/DDBJ databases">
        <title>In-depth cultivation of the pig gut microbiome towards novel bacterial diversity and tailored functional studies.</title>
        <authorList>
            <person name="Wylensek D."/>
            <person name="Hitch T.C.A."/>
            <person name="Clavel T."/>
        </authorList>
    </citation>
    <scope>NUCLEOTIDE SEQUENCE [LARGE SCALE GENOMIC DNA]</scope>
    <source>
        <strain evidence="13 14">WCA-383-APC-5B</strain>
    </source>
</reference>
<dbReference type="GO" id="GO:0046872">
    <property type="term" value="F:metal ion binding"/>
    <property type="evidence" value="ECO:0007669"/>
    <property type="project" value="UniProtKB-KW"/>
</dbReference>
<feature type="binding site" evidence="10">
    <location>
        <position position="485"/>
    </location>
    <ligand>
        <name>Mn(2+)</name>
        <dbReference type="ChEBI" id="CHEBI:29035"/>
    </ligand>
</feature>
<evidence type="ECO:0000259" key="12">
    <source>
        <dbReference type="Pfam" id="PF00884"/>
    </source>
</evidence>
<feature type="binding site" evidence="10">
    <location>
        <position position="267"/>
    </location>
    <ligand>
        <name>Mn(2+)</name>
        <dbReference type="ChEBI" id="CHEBI:29035"/>
    </ligand>
</feature>
<evidence type="ECO:0000256" key="1">
    <source>
        <dbReference type="ARBA" id="ARBA00004651"/>
    </source>
</evidence>